<dbReference type="OrthoDB" id="417697at2759"/>
<dbReference type="CDD" id="cd02440">
    <property type="entry name" value="AdoMet_MTases"/>
    <property type="match status" value="1"/>
</dbReference>
<organism evidence="1 2">
    <name type="scientific">Byssothecium circinans</name>
    <dbReference type="NCBI Taxonomy" id="147558"/>
    <lineage>
        <taxon>Eukaryota</taxon>
        <taxon>Fungi</taxon>
        <taxon>Dikarya</taxon>
        <taxon>Ascomycota</taxon>
        <taxon>Pezizomycotina</taxon>
        <taxon>Dothideomycetes</taxon>
        <taxon>Pleosporomycetidae</taxon>
        <taxon>Pleosporales</taxon>
        <taxon>Massarineae</taxon>
        <taxon>Massarinaceae</taxon>
        <taxon>Byssothecium</taxon>
    </lineage>
</organism>
<dbReference type="GO" id="GO:0008168">
    <property type="term" value="F:methyltransferase activity"/>
    <property type="evidence" value="ECO:0007669"/>
    <property type="project" value="UniProtKB-KW"/>
</dbReference>
<dbReference type="Pfam" id="PF13489">
    <property type="entry name" value="Methyltransf_23"/>
    <property type="match status" value="1"/>
</dbReference>
<dbReference type="GO" id="GO:0032259">
    <property type="term" value="P:methylation"/>
    <property type="evidence" value="ECO:0007669"/>
    <property type="project" value="UniProtKB-KW"/>
</dbReference>
<keyword evidence="1" id="KW-0489">Methyltransferase</keyword>
<dbReference type="EMBL" id="ML977002">
    <property type="protein sequence ID" value="KAF1953778.1"/>
    <property type="molecule type" value="Genomic_DNA"/>
</dbReference>
<accession>A0A6A5TMZ7</accession>
<dbReference type="InterPro" id="IPR029063">
    <property type="entry name" value="SAM-dependent_MTases_sf"/>
</dbReference>
<dbReference type="Gene3D" id="3.40.50.150">
    <property type="entry name" value="Vaccinia Virus protein VP39"/>
    <property type="match status" value="1"/>
</dbReference>
<dbReference type="Proteomes" id="UP000800035">
    <property type="component" value="Unassembled WGS sequence"/>
</dbReference>
<name>A0A6A5TMZ7_9PLEO</name>
<keyword evidence="2" id="KW-1185">Reference proteome</keyword>
<dbReference type="PANTHER" id="PTHR43591:SF50">
    <property type="entry name" value="METHYLTRANSFERASE DOMAIN-CONTAINING PROTEIN-RELATED"/>
    <property type="match status" value="1"/>
</dbReference>
<dbReference type="SUPFAM" id="SSF53335">
    <property type="entry name" value="S-adenosyl-L-methionine-dependent methyltransferases"/>
    <property type="match status" value="1"/>
</dbReference>
<proteinExistence type="predicted"/>
<reference evidence="1" key="1">
    <citation type="journal article" date="2020" name="Stud. Mycol.">
        <title>101 Dothideomycetes genomes: a test case for predicting lifestyles and emergence of pathogens.</title>
        <authorList>
            <person name="Haridas S."/>
            <person name="Albert R."/>
            <person name="Binder M."/>
            <person name="Bloem J."/>
            <person name="Labutti K."/>
            <person name="Salamov A."/>
            <person name="Andreopoulos B."/>
            <person name="Baker S."/>
            <person name="Barry K."/>
            <person name="Bills G."/>
            <person name="Bluhm B."/>
            <person name="Cannon C."/>
            <person name="Castanera R."/>
            <person name="Culley D."/>
            <person name="Daum C."/>
            <person name="Ezra D."/>
            <person name="Gonzalez J."/>
            <person name="Henrissat B."/>
            <person name="Kuo A."/>
            <person name="Liang C."/>
            <person name="Lipzen A."/>
            <person name="Lutzoni F."/>
            <person name="Magnuson J."/>
            <person name="Mondo S."/>
            <person name="Nolan M."/>
            <person name="Ohm R."/>
            <person name="Pangilinan J."/>
            <person name="Park H.-J."/>
            <person name="Ramirez L."/>
            <person name="Alfaro M."/>
            <person name="Sun H."/>
            <person name="Tritt A."/>
            <person name="Yoshinaga Y."/>
            <person name="Zwiers L.-H."/>
            <person name="Turgeon B."/>
            <person name="Goodwin S."/>
            <person name="Spatafora J."/>
            <person name="Crous P."/>
            <person name="Grigoriev I."/>
        </authorList>
    </citation>
    <scope>NUCLEOTIDE SEQUENCE</scope>
    <source>
        <strain evidence="1">CBS 675.92</strain>
    </source>
</reference>
<keyword evidence="1" id="KW-0808">Transferase</keyword>
<sequence>MSQPQPAETAEDAEKAYIFKRDFRSSMRLNFNHYLMREIAGYLTHPAIPLAAPRLRIADVGTGTGIWACELATKLSHTTARIDAFDISDLQFPAPAFRPANVHFHMHNSFQPYPDAFLGQFDVVHVRFMMCSIDDANARKLLEQLLTLMKPGGWLQWYEPLPRATKVIGAPPADANVPIRVAAAAASERLAKTWRDLDPLGSYSWVENLHEICTQGGLQAVSRDVHYIPGHLRPLWAQSSLAATADVLPKVDMWNEKEGGITVQYIQDLQAEIASGMAVDTPFQCIIGRKAGA</sequence>
<evidence type="ECO:0000313" key="1">
    <source>
        <dbReference type="EMBL" id="KAF1953778.1"/>
    </source>
</evidence>
<protein>
    <submittedName>
        <fullName evidence="1">S-adenosyl-L-methionine-dependent methyltransferase</fullName>
    </submittedName>
</protein>
<gene>
    <name evidence="1" type="ORF">CC80DRAFT_494362</name>
</gene>
<evidence type="ECO:0000313" key="2">
    <source>
        <dbReference type="Proteomes" id="UP000800035"/>
    </source>
</evidence>
<dbReference type="AlphaFoldDB" id="A0A6A5TMZ7"/>
<dbReference type="PANTHER" id="PTHR43591">
    <property type="entry name" value="METHYLTRANSFERASE"/>
    <property type="match status" value="1"/>
</dbReference>